<dbReference type="InParanoid" id="A0A165MAJ5"/>
<reference evidence="1 2" key="1">
    <citation type="journal article" date="2016" name="Mol. Biol. Evol.">
        <title>Comparative Genomics of Early-Diverging Mushroom-Forming Fungi Provides Insights into the Origins of Lignocellulose Decay Capabilities.</title>
        <authorList>
            <person name="Nagy L.G."/>
            <person name="Riley R."/>
            <person name="Tritt A."/>
            <person name="Adam C."/>
            <person name="Daum C."/>
            <person name="Floudas D."/>
            <person name="Sun H."/>
            <person name="Yadav J.S."/>
            <person name="Pangilinan J."/>
            <person name="Larsson K.H."/>
            <person name="Matsuura K."/>
            <person name="Barry K."/>
            <person name="Labutti K."/>
            <person name="Kuo R."/>
            <person name="Ohm R.A."/>
            <person name="Bhattacharya S.S."/>
            <person name="Shirouzu T."/>
            <person name="Yoshinaga Y."/>
            <person name="Martin F.M."/>
            <person name="Grigoriev I.V."/>
            <person name="Hibbett D.S."/>
        </authorList>
    </citation>
    <scope>NUCLEOTIDE SEQUENCE [LARGE SCALE GENOMIC DNA]</scope>
    <source>
        <strain evidence="1 2">HHB14362 ss-1</strain>
    </source>
</reference>
<protein>
    <submittedName>
        <fullName evidence="1">Uncharacterized protein</fullName>
    </submittedName>
</protein>
<proteinExistence type="predicted"/>
<gene>
    <name evidence="1" type="ORF">NEOLEDRAFT_1080988</name>
</gene>
<dbReference type="AlphaFoldDB" id="A0A165MAJ5"/>
<accession>A0A165MAJ5</accession>
<dbReference type="Proteomes" id="UP000076761">
    <property type="component" value="Unassembled WGS sequence"/>
</dbReference>
<dbReference type="EMBL" id="KV425710">
    <property type="protein sequence ID" value="KZT18102.1"/>
    <property type="molecule type" value="Genomic_DNA"/>
</dbReference>
<evidence type="ECO:0000313" key="1">
    <source>
        <dbReference type="EMBL" id="KZT18102.1"/>
    </source>
</evidence>
<name>A0A165MAJ5_9AGAM</name>
<feature type="non-terminal residue" evidence="1">
    <location>
        <position position="133"/>
    </location>
</feature>
<dbReference type="OrthoDB" id="2657487at2759"/>
<keyword evidence="2" id="KW-1185">Reference proteome</keyword>
<evidence type="ECO:0000313" key="2">
    <source>
        <dbReference type="Proteomes" id="UP000076761"/>
    </source>
</evidence>
<organism evidence="1 2">
    <name type="scientific">Neolentinus lepideus HHB14362 ss-1</name>
    <dbReference type="NCBI Taxonomy" id="1314782"/>
    <lineage>
        <taxon>Eukaryota</taxon>
        <taxon>Fungi</taxon>
        <taxon>Dikarya</taxon>
        <taxon>Basidiomycota</taxon>
        <taxon>Agaricomycotina</taxon>
        <taxon>Agaricomycetes</taxon>
        <taxon>Gloeophyllales</taxon>
        <taxon>Gloeophyllaceae</taxon>
        <taxon>Neolentinus</taxon>
    </lineage>
</organism>
<sequence length="133" mass="15090">MWENGWFGTAGVEDYLAQCRGTDPHEFLARMEGFALAGLKGSAITYKSSVSEVRTALWAVINEKLREVTRNSRLNMEYVKYWKRIVKHYHVVIIGWPIGIGFGNLSTVATRLETLQLLKSSWDSGATHWKAIT</sequence>
<dbReference type="STRING" id="1314782.A0A165MAJ5"/>